<gene>
    <name evidence="3" type="ORF">E2C01_003774</name>
</gene>
<evidence type="ECO:0000313" key="4">
    <source>
        <dbReference type="Proteomes" id="UP000324222"/>
    </source>
</evidence>
<dbReference type="EMBL" id="VSRR010000146">
    <property type="protein sequence ID" value="MPC11119.1"/>
    <property type="molecule type" value="Genomic_DNA"/>
</dbReference>
<evidence type="ECO:0000313" key="3">
    <source>
        <dbReference type="EMBL" id="MPC11119.1"/>
    </source>
</evidence>
<feature type="region of interest" description="Disordered" evidence="1">
    <location>
        <begin position="79"/>
        <end position="114"/>
    </location>
</feature>
<accession>A0A5B7CNV0</accession>
<feature type="transmembrane region" description="Helical" evidence="2">
    <location>
        <begin position="127"/>
        <end position="148"/>
    </location>
</feature>
<keyword evidence="2" id="KW-0472">Membrane</keyword>
<protein>
    <submittedName>
        <fullName evidence="3">Uncharacterized protein</fullName>
    </submittedName>
</protein>
<comment type="caution">
    <text evidence="3">The sequence shown here is derived from an EMBL/GenBank/DDBJ whole genome shotgun (WGS) entry which is preliminary data.</text>
</comment>
<feature type="compositionally biased region" description="Low complexity" evidence="1">
    <location>
        <begin position="91"/>
        <end position="104"/>
    </location>
</feature>
<evidence type="ECO:0000256" key="2">
    <source>
        <dbReference type="SAM" id="Phobius"/>
    </source>
</evidence>
<reference evidence="3 4" key="1">
    <citation type="submission" date="2019-05" db="EMBL/GenBank/DDBJ databases">
        <title>Another draft genome of Portunus trituberculatus and its Hox gene families provides insights of decapod evolution.</title>
        <authorList>
            <person name="Jeong J.-H."/>
            <person name="Song I."/>
            <person name="Kim S."/>
            <person name="Choi T."/>
            <person name="Kim D."/>
            <person name="Ryu S."/>
            <person name="Kim W."/>
        </authorList>
    </citation>
    <scope>NUCLEOTIDE SEQUENCE [LARGE SCALE GENOMIC DNA]</scope>
    <source>
        <tissue evidence="3">Muscle</tissue>
    </source>
</reference>
<organism evidence="3 4">
    <name type="scientific">Portunus trituberculatus</name>
    <name type="common">Swimming crab</name>
    <name type="synonym">Neptunus trituberculatus</name>
    <dbReference type="NCBI Taxonomy" id="210409"/>
    <lineage>
        <taxon>Eukaryota</taxon>
        <taxon>Metazoa</taxon>
        <taxon>Ecdysozoa</taxon>
        <taxon>Arthropoda</taxon>
        <taxon>Crustacea</taxon>
        <taxon>Multicrustacea</taxon>
        <taxon>Malacostraca</taxon>
        <taxon>Eumalacostraca</taxon>
        <taxon>Eucarida</taxon>
        <taxon>Decapoda</taxon>
        <taxon>Pleocyemata</taxon>
        <taxon>Brachyura</taxon>
        <taxon>Eubrachyura</taxon>
        <taxon>Portunoidea</taxon>
        <taxon>Portunidae</taxon>
        <taxon>Portuninae</taxon>
        <taxon>Portunus</taxon>
    </lineage>
</organism>
<name>A0A5B7CNV0_PORTR</name>
<dbReference type="Proteomes" id="UP000324222">
    <property type="component" value="Unassembled WGS sequence"/>
</dbReference>
<keyword evidence="2" id="KW-0812">Transmembrane</keyword>
<keyword evidence="2" id="KW-1133">Transmembrane helix</keyword>
<dbReference type="AlphaFoldDB" id="A0A5B7CNV0"/>
<keyword evidence="4" id="KW-1185">Reference proteome</keyword>
<sequence length="162" mass="17391">MSDKLAPTLNNTQVSSAAHTKVLGRQAGVVWGVGECRRKQQQHHTPVSTTTIVVRRGGSKRGAEGVRASLAAPLNTGSITADVTGGEVNTSPLPRESYRSSPESRQQHTASLHGTVLTRRQKELVPITLPALFLSFLLILGGDIYQYASNKAHPSLSRRSLS</sequence>
<evidence type="ECO:0000256" key="1">
    <source>
        <dbReference type="SAM" id="MobiDB-lite"/>
    </source>
</evidence>
<proteinExistence type="predicted"/>